<feature type="transmembrane region" description="Helical" evidence="2">
    <location>
        <begin position="386"/>
        <end position="411"/>
    </location>
</feature>
<feature type="compositionally biased region" description="Polar residues" evidence="1">
    <location>
        <begin position="29"/>
        <end position="104"/>
    </location>
</feature>
<reference evidence="5 6" key="1">
    <citation type="submission" date="2015-03" db="EMBL/GenBank/DDBJ databases">
        <authorList>
            <person name="Radwan O."/>
            <person name="Al-Naeli F.A."/>
            <person name="Rendon G.A."/>
            <person name="Fields C."/>
        </authorList>
    </citation>
    <scope>NUCLEOTIDE SEQUENCE [LARGE SCALE GENOMIC DNA]</scope>
    <source>
        <strain evidence="5">CR-DP1</strain>
    </source>
</reference>
<dbReference type="OrthoDB" id="38531at2759"/>
<dbReference type="InterPro" id="IPR001173">
    <property type="entry name" value="Glyco_trans_2-like"/>
</dbReference>
<proteinExistence type="predicted"/>
<dbReference type="Pfam" id="PF25550">
    <property type="entry name" value="DUF7928"/>
    <property type="match status" value="1"/>
</dbReference>
<keyword evidence="2" id="KW-0812">Transmembrane</keyword>
<feature type="compositionally biased region" description="Low complexity" evidence="1">
    <location>
        <begin position="105"/>
        <end position="131"/>
    </location>
</feature>
<dbReference type="SUPFAM" id="SSF53448">
    <property type="entry name" value="Nucleotide-diphospho-sugar transferases"/>
    <property type="match status" value="1"/>
</dbReference>
<feature type="transmembrane region" description="Helical" evidence="2">
    <location>
        <begin position="348"/>
        <end position="366"/>
    </location>
</feature>
<dbReference type="Pfam" id="PF13632">
    <property type="entry name" value="Glyco_trans_2_3"/>
    <property type="match status" value="1"/>
</dbReference>
<feature type="transmembrane region" description="Helical" evidence="2">
    <location>
        <begin position="777"/>
        <end position="804"/>
    </location>
</feature>
<feature type="transmembrane region" description="Helical" evidence="2">
    <location>
        <begin position="858"/>
        <end position="880"/>
    </location>
</feature>
<evidence type="ECO:0000259" key="3">
    <source>
        <dbReference type="Pfam" id="PF13632"/>
    </source>
</evidence>
<feature type="transmembrane region" description="Helical" evidence="2">
    <location>
        <begin position="816"/>
        <end position="837"/>
    </location>
</feature>
<dbReference type="Gene3D" id="3.90.550.10">
    <property type="entry name" value="Spore Coat Polysaccharide Biosynthesis Protein SpsA, Chain A"/>
    <property type="match status" value="1"/>
</dbReference>
<feature type="domain" description="Glycosyltransferase 2-like" evidence="3">
    <location>
        <begin position="587"/>
        <end position="795"/>
    </location>
</feature>
<dbReference type="EMBL" id="LAEV01002147">
    <property type="protein sequence ID" value="KKA26508.1"/>
    <property type="molecule type" value="Genomic_DNA"/>
</dbReference>
<evidence type="ECO:0000256" key="2">
    <source>
        <dbReference type="SAM" id="Phobius"/>
    </source>
</evidence>
<dbReference type="AlphaFoldDB" id="A0A0F4Z9F1"/>
<sequence length="970" mass="108290">MGLASYFRPLKPAAEAPTKPSKLPDKQSFALNSSSPTFSGSAHPQPSRVYLSNASSPDSESHSENVPTSTAAMSSRPLPSSTHPPNSRPLSASSAHYVTALQTEPQSLPHSSSPSLSPSSPHSSSHPQSPQNNPPRIPSTRHSANISNMLGNIRHEVMVNYLYQQQCANLWVSDGGGEVEGILLRRERGHYLACPPELMDSEFEQAVNTMNVQSAMTVNSRVIRSFLQLSPDAIDVPLINGLHIQIIPTIQDLPNARKHQCAAFIAAEGLLVVWDDDALHLIPRARAIEEELMQLVWKTAHDSENNDGDGDDDNRNNSSKEATERVVRIDEESGQIVPEDRPVHLQNALLVALTLFLVAVSLGAAWRQLAVEIAVDGNYKRLAFLVLSPIQVFFTLFFAQVIVGCLAQTFGPVGQMKRNSKFYSAIPSPRLRGPELPHVTIQCPVYKEGLAAVIAPTVKSIKRAISTYELQGGSANLFINDDGMQLLSEEDQEARKGFYFDNGIGWVARPGHGQNGFVRRGKFKKASNMNYGLMISCKIEEKLAQIERGPTWDTRNESLAYHEALSEVLEEEEGRAWADGNVRIGDYILIIDSDTRVPADCLLDAVSEMHQSPDVGIMQFSSGVMNVTNTYFENAITFFTNLIYTAIRYTVSNGDVAPFVGHNAILRWSAIQQVSYHDQDGYEKFWSESHVSEDFDMSLRLQCAGYIIRLAAWAGDGFKEGVSLTVYDELARWEKYAYGCNELLFHPIRTWLWRGPFTPLFRKFLFSNIRFTSKVTVISYIGTYYAIGAAWILTCVNYFAMGWFNGYLDKYYLDSWRVWFSIVIVFNGLGNVSLAVMRYRNGDRSLVGSLVENFKWTLMLAIFLGGLSLHVSQALLAHMFEINMTWGATSKEAEFSNFFIEVPKVLRRFKFSISFSVAFMTIMVILARASFVPWDWRITDFVAILPMATVAASHFLLPLALNPALMTFSW</sequence>
<evidence type="ECO:0000256" key="1">
    <source>
        <dbReference type="SAM" id="MobiDB-lite"/>
    </source>
</evidence>
<accession>A0A0F4Z9F1</accession>
<comment type="caution">
    <text evidence="5">The sequence shown here is derived from an EMBL/GenBank/DDBJ whole genome shotgun (WGS) entry which is preliminary data.</text>
</comment>
<feature type="transmembrane region" description="Helical" evidence="2">
    <location>
        <begin position="911"/>
        <end position="929"/>
    </location>
</feature>
<name>A0A0F4Z9F1_9PEZI</name>
<feature type="region of interest" description="Disordered" evidence="1">
    <location>
        <begin position="301"/>
        <end position="325"/>
    </location>
</feature>
<organism evidence="5 6">
    <name type="scientific">Thielaviopsis punctulata</name>
    <dbReference type="NCBI Taxonomy" id="72032"/>
    <lineage>
        <taxon>Eukaryota</taxon>
        <taxon>Fungi</taxon>
        <taxon>Dikarya</taxon>
        <taxon>Ascomycota</taxon>
        <taxon>Pezizomycotina</taxon>
        <taxon>Sordariomycetes</taxon>
        <taxon>Hypocreomycetidae</taxon>
        <taxon>Microascales</taxon>
        <taxon>Ceratocystidaceae</taxon>
        <taxon>Thielaviopsis</taxon>
    </lineage>
</organism>
<keyword evidence="6" id="KW-1185">Reference proteome</keyword>
<keyword evidence="2" id="KW-0472">Membrane</keyword>
<dbReference type="PANTHER" id="PTHR35408:SF3">
    <property type="entry name" value="GLYCOSYLTRANSFERASE 2-LIKE DOMAIN-CONTAINING PROTEIN"/>
    <property type="match status" value="1"/>
</dbReference>
<keyword evidence="2" id="KW-1133">Transmembrane helix</keyword>
<evidence type="ECO:0000313" key="5">
    <source>
        <dbReference type="EMBL" id="KKA26508.1"/>
    </source>
</evidence>
<dbReference type="Proteomes" id="UP000033483">
    <property type="component" value="Unassembled WGS sequence"/>
</dbReference>
<dbReference type="InterPro" id="IPR029044">
    <property type="entry name" value="Nucleotide-diphossugar_trans"/>
</dbReference>
<feature type="domain" description="DUF7928" evidence="4">
    <location>
        <begin position="153"/>
        <end position="306"/>
    </location>
</feature>
<evidence type="ECO:0000259" key="4">
    <source>
        <dbReference type="Pfam" id="PF25550"/>
    </source>
</evidence>
<dbReference type="PANTHER" id="PTHR35408">
    <property type="entry name" value="CHROMOSOME 15, WHOLE GENOME SHOTGUN SEQUENCE"/>
    <property type="match status" value="1"/>
</dbReference>
<protein>
    <submittedName>
        <fullName evidence="5">Uncharacterized protein</fullName>
    </submittedName>
</protein>
<dbReference type="InterPro" id="IPR057688">
    <property type="entry name" value="DUF7928"/>
</dbReference>
<feature type="region of interest" description="Disordered" evidence="1">
    <location>
        <begin position="1"/>
        <end position="143"/>
    </location>
</feature>
<feature type="transmembrane region" description="Helical" evidence="2">
    <location>
        <begin position="941"/>
        <end position="961"/>
    </location>
</feature>
<evidence type="ECO:0000313" key="6">
    <source>
        <dbReference type="Proteomes" id="UP000033483"/>
    </source>
</evidence>
<gene>
    <name evidence="5" type="ORF">TD95_004246</name>
</gene>